<dbReference type="Pfam" id="PF00151">
    <property type="entry name" value="Lipase"/>
    <property type="match status" value="1"/>
</dbReference>
<evidence type="ECO:0000256" key="3">
    <source>
        <dbReference type="ARBA" id="ARBA00022525"/>
    </source>
</evidence>
<dbReference type="EMBL" id="OU898278">
    <property type="protein sequence ID" value="CAG9830944.1"/>
    <property type="molecule type" value="Genomic_DNA"/>
</dbReference>
<dbReference type="PRINTS" id="PR00821">
    <property type="entry name" value="TAGLIPASE"/>
</dbReference>
<feature type="chain" id="PRO_5040449038" description="Lipase domain-containing protein" evidence="5">
    <location>
        <begin position="22"/>
        <end position="316"/>
    </location>
</feature>
<gene>
    <name evidence="7" type="ORF">DIABBA_LOCUS4589</name>
</gene>
<sequence length="316" mass="35103">MRTLLTHVLLYALILSSTSLGEETPFNFQRVDDATLNLKLSRISDDDVKIYYRNKKTPNNDLPLNTSEVSQLGSSGFSAEKDTVLVIHGWNSSYKSEINVGLSEAYLSKYDINLLVVDWSRVANDLYAIASASVEKIGQIVGNYIKTLQQKFKLDLNKTAIVGHSLGAHVAGVAGRTVGGLANYLIGLDPAWPLFVVLHRNIRLRPTDAKFVQIIHTSDVGIQVSLGHSDYYPNGGLRQPGCPLVSYDLCSHVRAHIYLAESIKTNRFIAKQCRNYLDFKTGCRGPQSYMGEFYIDKNARGTYYLDTNSTPPYAKG</sequence>
<dbReference type="PANTHER" id="PTHR11610">
    <property type="entry name" value="LIPASE"/>
    <property type="match status" value="1"/>
</dbReference>
<comment type="similarity">
    <text evidence="2 4">Belongs to the AB hydrolase superfamily. Lipase family.</text>
</comment>
<comment type="subcellular location">
    <subcellularLocation>
        <location evidence="1">Secreted</location>
    </subcellularLocation>
</comment>
<dbReference type="OrthoDB" id="199913at2759"/>
<dbReference type="InterPro" id="IPR033906">
    <property type="entry name" value="Lipase_N"/>
</dbReference>
<dbReference type="InterPro" id="IPR000734">
    <property type="entry name" value="TAG_lipase"/>
</dbReference>
<dbReference type="CDD" id="cd00707">
    <property type="entry name" value="Pancreat_lipase_like"/>
    <property type="match status" value="1"/>
</dbReference>
<dbReference type="InterPro" id="IPR013818">
    <property type="entry name" value="Lipase"/>
</dbReference>
<proteinExistence type="inferred from homology"/>
<evidence type="ECO:0000313" key="7">
    <source>
        <dbReference type="EMBL" id="CAG9830944.1"/>
    </source>
</evidence>
<dbReference type="GO" id="GO:0005615">
    <property type="term" value="C:extracellular space"/>
    <property type="evidence" value="ECO:0007669"/>
    <property type="project" value="TreeGrafter"/>
</dbReference>
<evidence type="ECO:0000313" key="8">
    <source>
        <dbReference type="Proteomes" id="UP001153709"/>
    </source>
</evidence>
<name>A0A9N9X7Z1_DIABA</name>
<dbReference type="PRINTS" id="PR00825">
    <property type="entry name" value="DOLALLERGEN"/>
</dbReference>
<dbReference type="GO" id="GO:0016298">
    <property type="term" value="F:lipase activity"/>
    <property type="evidence" value="ECO:0007669"/>
    <property type="project" value="InterPro"/>
</dbReference>
<keyword evidence="8" id="KW-1185">Reference proteome</keyword>
<evidence type="ECO:0000256" key="5">
    <source>
        <dbReference type="SAM" id="SignalP"/>
    </source>
</evidence>
<feature type="signal peptide" evidence="5">
    <location>
        <begin position="1"/>
        <end position="21"/>
    </location>
</feature>
<dbReference type="SUPFAM" id="SSF53474">
    <property type="entry name" value="alpha/beta-Hydrolases"/>
    <property type="match status" value="1"/>
</dbReference>
<dbReference type="PANTHER" id="PTHR11610:SF190">
    <property type="entry name" value="VITELLOGENIN-3-LIKE PROTEIN"/>
    <property type="match status" value="1"/>
</dbReference>
<evidence type="ECO:0000256" key="1">
    <source>
        <dbReference type="ARBA" id="ARBA00004613"/>
    </source>
</evidence>
<keyword evidence="5" id="KW-0732">Signal</keyword>
<keyword evidence="3" id="KW-0964">Secreted</keyword>
<evidence type="ECO:0000256" key="2">
    <source>
        <dbReference type="ARBA" id="ARBA00010701"/>
    </source>
</evidence>
<feature type="domain" description="Lipase" evidence="6">
    <location>
        <begin position="19"/>
        <end position="313"/>
    </location>
</feature>
<evidence type="ECO:0000259" key="6">
    <source>
        <dbReference type="Pfam" id="PF00151"/>
    </source>
</evidence>
<evidence type="ECO:0000256" key="4">
    <source>
        <dbReference type="RuleBase" id="RU004262"/>
    </source>
</evidence>
<dbReference type="Gene3D" id="3.40.50.1820">
    <property type="entry name" value="alpha/beta hydrolase"/>
    <property type="match status" value="1"/>
</dbReference>
<dbReference type="GO" id="GO:0016042">
    <property type="term" value="P:lipid catabolic process"/>
    <property type="evidence" value="ECO:0007669"/>
    <property type="project" value="TreeGrafter"/>
</dbReference>
<accession>A0A9N9X7Z1</accession>
<organism evidence="7 8">
    <name type="scientific">Diabrotica balteata</name>
    <name type="common">Banded cucumber beetle</name>
    <dbReference type="NCBI Taxonomy" id="107213"/>
    <lineage>
        <taxon>Eukaryota</taxon>
        <taxon>Metazoa</taxon>
        <taxon>Ecdysozoa</taxon>
        <taxon>Arthropoda</taxon>
        <taxon>Hexapoda</taxon>
        <taxon>Insecta</taxon>
        <taxon>Pterygota</taxon>
        <taxon>Neoptera</taxon>
        <taxon>Endopterygota</taxon>
        <taxon>Coleoptera</taxon>
        <taxon>Polyphaga</taxon>
        <taxon>Cucujiformia</taxon>
        <taxon>Chrysomeloidea</taxon>
        <taxon>Chrysomelidae</taxon>
        <taxon>Galerucinae</taxon>
        <taxon>Diabroticina</taxon>
        <taxon>Diabroticites</taxon>
        <taxon>Diabrotica</taxon>
    </lineage>
</organism>
<dbReference type="Proteomes" id="UP001153709">
    <property type="component" value="Chromosome 3"/>
</dbReference>
<dbReference type="InterPro" id="IPR002334">
    <property type="entry name" value="Allerg_PlipaseA1"/>
</dbReference>
<dbReference type="InterPro" id="IPR029058">
    <property type="entry name" value="AB_hydrolase_fold"/>
</dbReference>
<dbReference type="AlphaFoldDB" id="A0A9N9X7Z1"/>
<reference evidence="7" key="1">
    <citation type="submission" date="2022-01" db="EMBL/GenBank/DDBJ databases">
        <authorList>
            <person name="King R."/>
        </authorList>
    </citation>
    <scope>NUCLEOTIDE SEQUENCE</scope>
</reference>
<protein>
    <recommendedName>
        <fullName evidence="6">Lipase domain-containing protein</fullName>
    </recommendedName>
</protein>